<protein>
    <submittedName>
        <fullName evidence="1">Uncharacterized protein</fullName>
    </submittedName>
</protein>
<dbReference type="RefSeq" id="WP_165030010.1">
    <property type="nucleotide sequence ID" value="NZ_JAAKZF010000026.1"/>
</dbReference>
<sequence>MTDAKTKRSTRRSFLRTLLAIPATAFFFRNIRLTEHDDIVEVDGWILKRSDIL</sequence>
<name>A0A6G4WE59_9HYPH</name>
<evidence type="ECO:0000313" key="2">
    <source>
        <dbReference type="Proteomes" id="UP001642900"/>
    </source>
</evidence>
<keyword evidence="2" id="KW-1185">Reference proteome</keyword>
<dbReference type="Proteomes" id="UP001642900">
    <property type="component" value="Unassembled WGS sequence"/>
</dbReference>
<reference evidence="1 2" key="1">
    <citation type="submission" date="2020-02" db="EMBL/GenBank/DDBJ databases">
        <title>Genome sequence of strain CCNWXJ40-4.</title>
        <authorList>
            <person name="Gao J."/>
            <person name="Sun J."/>
        </authorList>
    </citation>
    <scope>NUCLEOTIDE SEQUENCE [LARGE SCALE GENOMIC DNA]</scope>
    <source>
        <strain evidence="1 2">CCNWXJ 40-4</strain>
    </source>
</reference>
<evidence type="ECO:0000313" key="1">
    <source>
        <dbReference type="EMBL" id="NGO53095.1"/>
    </source>
</evidence>
<accession>A0A6G4WE59</accession>
<organism evidence="1 2">
    <name type="scientific">Allomesorhizobium camelthorni</name>
    <dbReference type="NCBI Taxonomy" id="475069"/>
    <lineage>
        <taxon>Bacteria</taxon>
        <taxon>Pseudomonadati</taxon>
        <taxon>Pseudomonadota</taxon>
        <taxon>Alphaproteobacteria</taxon>
        <taxon>Hyphomicrobiales</taxon>
        <taxon>Phyllobacteriaceae</taxon>
        <taxon>Allomesorhizobium</taxon>
    </lineage>
</organism>
<comment type="caution">
    <text evidence="1">The sequence shown here is derived from an EMBL/GenBank/DDBJ whole genome shotgun (WGS) entry which is preliminary data.</text>
</comment>
<proteinExistence type="predicted"/>
<dbReference type="AlphaFoldDB" id="A0A6G4WE59"/>
<dbReference type="EMBL" id="JAAKZF010000026">
    <property type="protein sequence ID" value="NGO53095.1"/>
    <property type="molecule type" value="Genomic_DNA"/>
</dbReference>
<gene>
    <name evidence="1" type="ORF">G6N73_18290</name>
</gene>